<evidence type="ECO:0000313" key="1">
    <source>
        <dbReference type="EMBL" id="NER11830.1"/>
    </source>
</evidence>
<dbReference type="RefSeq" id="WP_163604866.1">
    <property type="nucleotide sequence ID" value="NZ_JAABOO010000001.1"/>
</dbReference>
<proteinExistence type="predicted"/>
<name>A0A6P0UH86_9FLAO</name>
<dbReference type="EMBL" id="JAABOO010000001">
    <property type="protein sequence ID" value="NER11830.1"/>
    <property type="molecule type" value="Genomic_DNA"/>
</dbReference>
<dbReference type="PROSITE" id="PS51354">
    <property type="entry name" value="GLUTAREDOXIN_2"/>
    <property type="match status" value="1"/>
</dbReference>
<dbReference type="Proteomes" id="UP000468581">
    <property type="component" value="Unassembled WGS sequence"/>
</dbReference>
<reference evidence="1 2" key="1">
    <citation type="submission" date="2020-01" db="EMBL/GenBank/DDBJ databases">
        <title>Leptobacterium flavescens.</title>
        <authorList>
            <person name="Wang G."/>
        </authorList>
    </citation>
    <scope>NUCLEOTIDE SEQUENCE [LARGE SCALE GENOMIC DNA]</scope>
    <source>
        <strain evidence="1 2">KCTC 22160</strain>
    </source>
</reference>
<sequence>MLKKLLLILCFLAFKIQAQEKPIRIVEEKKANKVSFYAFNESYTDYDVKLVITGSNIKQSQAKPRFVRVPATSKVLIKNIFLLRGKTPSYKYQLEINDSLSKRALKRPFTLIKVPPKKIKPRKPIVVYVTNNCASCDSIVGKLTAANYIFTSHKLKENPEIQKQLERILAKPESALDSVNTPILNIGGRIYTWIEKYEQVLEELDKE</sequence>
<evidence type="ECO:0000313" key="2">
    <source>
        <dbReference type="Proteomes" id="UP000468581"/>
    </source>
</evidence>
<keyword evidence="2" id="KW-1185">Reference proteome</keyword>
<gene>
    <name evidence="1" type="ORF">GWK08_00100</name>
</gene>
<accession>A0A6P0UH86</accession>
<dbReference type="AlphaFoldDB" id="A0A6P0UH86"/>
<protein>
    <submittedName>
        <fullName evidence="1">Uncharacterized protein</fullName>
    </submittedName>
</protein>
<organism evidence="1 2">
    <name type="scientific">Leptobacterium flavescens</name>
    <dbReference type="NCBI Taxonomy" id="472055"/>
    <lineage>
        <taxon>Bacteria</taxon>
        <taxon>Pseudomonadati</taxon>
        <taxon>Bacteroidota</taxon>
        <taxon>Flavobacteriia</taxon>
        <taxon>Flavobacteriales</taxon>
        <taxon>Flavobacteriaceae</taxon>
        <taxon>Leptobacterium</taxon>
    </lineage>
</organism>
<comment type="caution">
    <text evidence="1">The sequence shown here is derived from an EMBL/GenBank/DDBJ whole genome shotgun (WGS) entry which is preliminary data.</text>
</comment>